<sequence length="494" mass="52904">MESSDSLPNPESNNSEQIKSLPRIKLLTMFRLGLFQMGLGIMSLLTLGVLNRVMIDELKVLPLIAAGAIAMYQFVSPARVWFGQMSDAKPISGYHRSGYIWIGAVFFTAISFVALQAVWQLGFSLQASGWSFQTYGWAAILALIFAIYGLALSASSTPFAALLVDVTDEDNRSKLIGVVWSMLMVGIVIGAIVSSRLLETPEICGTAILSYNPAQTGEVANIAQLQATINPVFIIMPAIVFGLCILATFGVEKKYSRYSLRSQAAEREDEITLKQALKVLTANRQTGLFFGFLLVLSISLFMQDSVLEPFGGEVFGMCIAETTRLNVPYGIGTLIGIASTGFFVVPRLGKKNTTKFGCISAAISNLFIIMAGFTASKSMLMGSLLFFGLSSGMLTAGATTLMLDLTAAETAGTFIGAWGLAQAMARGSATVLGGGFLNLGKAVFELPAMAYGLVFFLQAIGMICAILLLGRISVKEFQNNAKVAISSILENELD</sequence>
<dbReference type="SUPFAM" id="SSF103473">
    <property type="entry name" value="MFS general substrate transporter"/>
    <property type="match status" value="1"/>
</dbReference>
<dbReference type="Pfam" id="PF03209">
    <property type="entry name" value="PUCC"/>
    <property type="match status" value="1"/>
</dbReference>
<dbReference type="PIRSF" id="PIRSF016565">
    <property type="entry name" value="PucC"/>
    <property type="match status" value="1"/>
</dbReference>
<keyword evidence="3 6" id="KW-0812">Transmembrane</keyword>
<dbReference type="Proteomes" id="UP000218418">
    <property type="component" value="Chromosome"/>
</dbReference>
<dbReference type="CDD" id="cd06176">
    <property type="entry name" value="MFS_BCD_PucC-like"/>
    <property type="match status" value="1"/>
</dbReference>
<dbReference type="GO" id="GO:0016020">
    <property type="term" value="C:membrane"/>
    <property type="evidence" value="ECO:0007669"/>
    <property type="project" value="UniProtKB-SubCell"/>
</dbReference>
<comment type="subcellular location">
    <subcellularLocation>
        <location evidence="1">Membrane</location>
        <topology evidence="1">Multi-pass membrane protein</topology>
    </subcellularLocation>
</comment>
<dbReference type="AlphaFoldDB" id="A0A1Z4LI99"/>
<dbReference type="InterPro" id="IPR036259">
    <property type="entry name" value="MFS_trans_sf"/>
</dbReference>
<feature type="transmembrane region" description="Helical" evidence="6">
    <location>
        <begin position="449"/>
        <end position="469"/>
    </location>
</feature>
<dbReference type="InterPro" id="IPR004896">
    <property type="entry name" value="PucC-rel"/>
</dbReference>
<dbReference type="PANTHER" id="PTHR23538:SF1">
    <property type="entry name" value="44.5 KD BACTERIOCHLOROPHYLL SYNTHASE SUBUNIT"/>
    <property type="match status" value="1"/>
</dbReference>
<feature type="transmembrane region" description="Helical" evidence="6">
    <location>
        <begin position="327"/>
        <end position="345"/>
    </location>
</feature>
<feature type="transmembrane region" description="Helical" evidence="6">
    <location>
        <begin position="139"/>
        <end position="163"/>
    </location>
</feature>
<proteinExistence type="inferred from homology"/>
<feature type="transmembrane region" description="Helical" evidence="6">
    <location>
        <begin position="175"/>
        <end position="193"/>
    </location>
</feature>
<evidence type="ECO:0000256" key="1">
    <source>
        <dbReference type="ARBA" id="ARBA00004141"/>
    </source>
</evidence>
<feature type="transmembrane region" description="Helical" evidence="6">
    <location>
        <begin position="99"/>
        <end position="119"/>
    </location>
</feature>
<comment type="similarity">
    <text evidence="2">Belongs to the PucC family.</text>
</comment>
<dbReference type="EMBL" id="AP018227">
    <property type="protein sequence ID" value="BAY80970.1"/>
    <property type="molecule type" value="Genomic_DNA"/>
</dbReference>
<evidence type="ECO:0000313" key="7">
    <source>
        <dbReference type="EMBL" id="BAY80970.1"/>
    </source>
</evidence>
<protein>
    <recommendedName>
        <fullName evidence="9">PUCC protein</fullName>
    </recommendedName>
</protein>
<evidence type="ECO:0008006" key="9">
    <source>
        <dbReference type="Google" id="ProtNLM"/>
    </source>
</evidence>
<evidence type="ECO:0000256" key="6">
    <source>
        <dbReference type="SAM" id="Phobius"/>
    </source>
</evidence>
<evidence type="ECO:0000256" key="2">
    <source>
        <dbReference type="ARBA" id="ARBA00008412"/>
    </source>
</evidence>
<reference evidence="7 8" key="1">
    <citation type="submission" date="2017-06" db="EMBL/GenBank/DDBJ databases">
        <title>Genome sequencing of cyanobaciteial culture collection at National Institute for Environmental Studies (NIES).</title>
        <authorList>
            <person name="Hirose Y."/>
            <person name="Shimura Y."/>
            <person name="Fujisawa T."/>
            <person name="Nakamura Y."/>
            <person name="Kawachi M."/>
        </authorList>
    </citation>
    <scope>NUCLEOTIDE SEQUENCE [LARGE SCALE GENOMIC DNA]</scope>
    <source>
        <strain evidence="7 8">NIES-267</strain>
    </source>
</reference>
<keyword evidence="8" id="KW-1185">Reference proteome</keyword>
<keyword evidence="4 6" id="KW-1133">Transmembrane helix</keyword>
<feature type="transmembrane region" description="Helical" evidence="6">
    <location>
        <begin position="287"/>
        <end position="307"/>
    </location>
</feature>
<dbReference type="OrthoDB" id="417677at2"/>
<feature type="transmembrane region" description="Helical" evidence="6">
    <location>
        <begin position="381"/>
        <end position="403"/>
    </location>
</feature>
<feature type="transmembrane region" description="Helical" evidence="6">
    <location>
        <begin position="232"/>
        <end position="251"/>
    </location>
</feature>
<evidence type="ECO:0000256" key="5">
    <source>
        <dbReference type="ARBA" id="ARBA00023136"/>
    </source>
</evidence>
<evidence type="ECO:0000256" key="3">
    <source>
        <dbReference type="ARBA" id="ARBA00022692"/>
    </source>
</evidence>
<dbReference type="InterPro" id="IPR026036">
    <property type="entry name" value="PucC"/>
</dbReference>
<name>A0A1Z4LI99_9CYAN</name>
<evidence type="ECO:0000256" key="4">
    <source>
        <dbReference type="ARBA" id="ARBA00022989"/>
    </source>
</evidence>
<feature type="transmembrane region" description="Helical" evidence="6">
    <location>
        <begin position="357"/>
        <end position="375"/>
    </location>
</feature>
<keyword evidence="5 6" id="KW-0472">Membrane</keyword>
<evidence type="ECO:0000313" key="8">
    <source>
        <dbReference type="Proteomes" id="UP000218418"/>
    </source>
</evidence>
<feature type="transmembrane region" description="Helical" evidence="6">
    <location>
        <begin position="32"/>
        <end position="54"/>
    </location>
</feature>
<accession>A0A1Z4LI99</accession>
<dbReference type="PANTHER" id="PTHR23538">
    <property type="entry name" value="44.5 KD BACTERIOCHLOROPHYLL SYNTHASE SUBUNIT"/>
    <property type="match status" value="1"/>
</dbReference>
<feature type="transmembrane region" description="Helical" evidence="6">
    <location>
        <begin position="415"/>
        <end position="437"/>
    </location>
</feature>
<dbReference type="Gene3D" id="1.20.1250.20">
    <property type="entry name" value="MFS general substrate transporter like domains"/>
    <property type="match status" value="1"/>
</dbReference>
<gene>
    <name evidence="7" type="ORF">NIES267_04350</name>
</gene>
<organism evidence="7 8">
    <name type="scientific">Calothrix parasitica NIES-267</name>
    <dbReference type="NCBI Taxonomy" id="1973488"/>
    <lineage>
        <taxon>Bacteria</taxon>
        <taxon>Bacillati</taxon>
        <taxon>Cyanobacteriota</taxon>
        <taxon>Cyanophyceae</taxon>
        <taxon>Nostocales</taxon>
        <taxon>Calotrichaceae</taxon>
        <taxon>Calothrix</taxon>
    </lineage>
</organism>